<keyword evidence="8" id="KW-0697">Rotamase</keyword>
<dbReference type="EC" id="5.2.1.8" evidence="3"/>
<feature type="repeat" description="TPR" evidence="11">
    <location>
        <begin position="4"/>
        <end position="37"/>
    </location>
</feature>
<gene>
    <name evidence="13" type="ORF">C7999DRAFT_13566</name>
</gene>
<keyword evidence="5" id="KW-0677">Repeat</keyword>
<evidence type="ECO:0000256" key="10">
    <source>
        <dbReference type="ARBA" id="ARBA00044543"/>
    </source>
</evidence>
<dbReference type="GO" id="GO:0045862">
    <property type="term" value="P:positive regulation of proteolysis"/>
    <property type="evidence" value="ECO:0007669"/>
    <property type="project" value="TreeGrafter"/>
</dbReference>
<evidence type="ECO:0000256" key="5">
    <source>
        <dbReference type="ARBA" id="ARBA00022737"/>
    </source>
</evidence>
<dbReference type="EMBL" id="MU857637">
    <property type="protein sequence ID" value="KAK4248451.1"/>
    <property type="molecule type" value="Genomic_DNA"/>
</dbReference>
<comment type="caution">
    <text evidence="13">The sequence shown here is derived from an EMBL/GenBank/DDBJ whole genome shotgun (WGS) entry which is preliminary data.</text>
</comment>
<dbReference type="InterPro" id="IPR045202">
    <property type="entry name" value="CHIP_RING-Ubox"/>
</dbReference>
<dbReference type="GO" id="GO:0005737">
    <property type="term" value="C:cytoplasm"/>
    <property type="evidence" value="ECO:0007669"/>
    <property type="project" value="TreeGrafter"/>
</dbReference>
<dbReference type="PROSITE" id="PS51698">
    <property type="entry name" value="U_BOX"/>
    <property type="match status" value="1"/>
</dbReference>
<dbReference type="PANTHER" id="PTHR46803">
    <property type="entry name" value="E3 UBIQUITIN-PROTEIN LIGASE CHIP"/>
    <property type="match status" value="1"/>
</dbReference>
<organism evidence="13 14">
    <name type="scientific">Corynascus novoguineensis</name>
    <dbReference type="NCBI Taxonomy" id="1126955"/>
    <lineage>
        <taxon>Eukaryota</taxon>
        <taxon>Fungi</taxon>
        <taxon>Dikarya</taxon>
        <taxon>Ascomycota</taxon>
        <taxon>Pezizomycotina</taxon>
        <taxon>Sordariomycetes</taxon>
        <taxon>Sordariomycetidae</taxon>
        <taxon>Sordariales</taxon>
        <taxon>Chaetomiaceae</taxon>
        <taxon>Corynascus</taxon>
    </lineage>
</organism>
<evidence type="ECO:0000256" key="2">
    <source>
        <dbReference type="ARBA" id="ARBA00012483"/>
    </source>
</evidence>
<feature type="domain" description="U-box" evidence="12">
    <location>
        <begin position="215"/>
        <end position="288"/>
    </location>
</feature>
<evidence type="ECO:0000256" key="9">
    <source>
        <dbReference type="ARBA" id="ARBA00044534"/>
    </source>
</evidence>
<evidence type="ECO:0000256" key="6">
    <source>
        <dbReference type="ARBA" id="ARBA00022786"/>
    </source>
</evidence>
<dbReference type="Gene3D" id="1.25.40.10">
    <property type="entry name" value="Tetratricopeptide repeat domain"/>
    <property type="match status" value="1"/>
</dbReference>
<dbReference type="GO" id="GO:0051087">
    <property type="term" value="F:protein-folding chaperone binding"/>
    <property type="evidence" value="ECO:0007669"/>
    <property type="project" value="TreeGrafter"/>
</dbReference>
<dbReference type="CDD" id="cd16654">
    <property type="entry name" value="RING-Ubox_CHIP"/>
    <property type="match status" value="1"/>
</dbReference>
<evidence type="ECO:0000313" key="14">
    <source>
        <dbReference type="Proteomes" id="UP001303647"/>
    </source>
</evidence>
<dbReference type="GO" id="GO:0071218">
    <property type="term" value="P:cellular response to misfolded protein"/>
    <property type="evidence" value="ECO:0007669"/>
    <property type="project" value="TreeGrafter"/>
</dbReference>
<keyword evidence="7 11" id="KW-0802">TPR repeat</keyword>
<dbReference type="Proteomes" id="UP001303647">
    <property type="component" value="Unassembled WGS sequence"/>
</dbReference>
<proteinExistence type="predicted"/>
<dbReference type="PANTHER" id="PTHR46803:SF2">
    <property type="entry name" value="E3 UBIQUITIN-PROTEIN LIGASE CHIP"/>
    <property type="match status" value="1"/>
</dbReference>
<dbReference type="GO" id="GO:0003755">
    <property type="term" value="F:peptidyl-prolyl cis-trans isomerase activity"/>
    <property type="evidence" value="ECO:0007669"/>
    <property type="project" value="UniProtKB-KW"/>
</dbReference>
<dbReference type="Pfam" id="PF04564">
    <property type="entry name" value="U-box"/>
    <property type="match status" value="1"/>
</dbReference>
<dbReference type="Pfam" id="PF14559">
    <property type="entry name" value="TPR_19"/>
    <property type="match status" value="1"/>
</dbReference>
<dbReference type="EC" id="2.3.2.27" evidence="2"/>
<dbReference type="PROSITE" id="PS50005">
    <property type="entry name" value="TPR"/>
    <property type="match status" value="1"/>
</dbReference>
<dbReference type="SMART" id="SM00028">
    <property type="entry name" value="TPR"/>
    <property type="match status" value="3"/>
</dbReference>
<reference evidence="13" key="2">
    <citation type="submission" date="2023-05" db="EMBL/GenBank/DDBJ databases">
        <authorList>
            <consortium name="Lawrence Berkeley National Laboratory"/>
            <person name="Steindorff A."/>
            <person name="Hensen N."/>
            <person name="Bonometti L."/>
            <person name="Westerberg I."/>
            <person name="Brannstrom I.O."/>
            <person name="Guillou S."/>
            <person name="Cros-Aarteil S."/>
            <person name="Calhoun S."/>
            <person name="Haridas S."/>
            <person name="Kuo A."/>
            <person name="Mondo S."/>
            <person name="Pangilinan J."/>
            <person name="Riley R."/>
            <person name="Labutti K."/>
            <person name="Andreopoulos B."/>
            <person name="Lipzen A."/>
            <person name="Chen C."/>
            <person name="Yanf M."/>
            <person name="Daum C."/>
            <person name="Ng V."/>
            <person name="Clum A."/>
            <person name="Ohm R."/>
            <person name="Martin F."/>
            <person name="Silar P."/>
            <person name="Natvig D."/>
            <person name="Lalanne C."/>
            <person name="Gautier V."/>
            <person name="Ament-Velasquez S.L."/>
            <person name="Kruys A."/>
            <person name="Hutchinson M.I."/>
            <person name="Powell A.J."/>
            <person name="Barry K."/>
            <person name="Miller A.N."/>
            <person name="Grigoriev I.V."/>
            <person name="Debuchy R."/>
            <person name="Gladieux P."/>
            <person name="Thoren M.H."/>
            <person name="Johannesson H."/>
        </authorList>
    </citation>
    <scope>NUCLEOTIDE SEQUENCE</scope>
    <source>
        <strain evidence="13">CBS 359.72</strain>
    </source>
</reference>
<evidence type="ECO:0000259" key="12">
    <source>
        <dbReference type="PROSITE" id="PS51698"/>
    </source>
</evidence>
<keyword evidence="8" id="KW-0413">Isomerase</keyword>
<dbReference type="InterPro" id="IPR019734">
    <property type="entry name" value="TPR_rpt"/>
</dbReference>
<evidence type="ECO:0000256" key="11">
    <source>
        <dbReference type="PROSITE-ProRule" id="PRU00339"/>
    </source>
</evidence>
<dbReference type="InterPro" id="IPR011990">
    <property type="entry name" value="TPR-like_helical_dom_sf"/>
</dbReference>
<protein>
    <recommendedName>
        <fullName evidence="9">E3 ubiquitin-protein ligase CHIP</fullName>
        <ecNumber evidence="2">2.3.2.27</ecNumber>
        <ecNumber evidence="3">5.2.1.8</ecNumber>
    </recommendedName>
    <alternativeName>
        <fullName evidence="10">RING-type E3 ubiquitin transferase CHIP</fullName>
    </alternativeName>
</protein>
<comment type="catalytic activity">
    <reaction evidence="1">
        <text>S-ubiquitinyl-[E2 ubiquitin-conjugating enzyme]-L-cysteine + [acceptor protein]-L-lysine = [E2 ubiquitin-conjugating enzyme]-L-cysteine + N(6)-ubiquitinyl-[acceptor protein]-L-lysine.</text>
        <dbReference type="EC" id="2.3.2.27"/>
    </reaction>
</comment>
<dbReference type="SUPFAM" id="SSF57850">
    <property type="entry name" value="RING/U-box"/>
    <property type="match status" value="1"/>
</dbReference>
<evidence type="ECO:0000256" key="3">
    <source>
        <dbReference type="ARBA" id="ARBA00013194"/>
    </source>
</evidence>
<sequence>MAKPNQLKEEGNRRFQAGDYVMAEALYSQALILDPNNPALYTNRAMARLKLNQWDSAVADCTACLRLAPDNVKAHYSLSQAHLALRAYDDALHHARAAHALCAKAADDKSLGTLTAHVLRCKKEAWDAAERRRARENADLEAEVLALLEREKEAAVREVSGTAAAGEEEGGAAAAAAAAADAEASREVAAEWDAKIERMRDVFEKARPVGEKRRTVPDWAIDDISFCVMVDPVITKSGKSYERASIVEHLRRHPHDPLTREPLYISELRPNLDLKQACEEFLQENGWAADW</sequence>
<keyword evidence="4" id="KW-0808">Transferase</keyword>
<keyword evidence="14" id="KW-1185">Reference proteome</keyword>
<dbReference type="AlphaFoldDB" id="A0AAN7CUV1"/>
<dbReference type="GO" id="GO:0000209">
    <property type="term" value="P:protein polyubiquitination"/>
    <property type="evidence" value="ECO:0007669"/>
    <property type="project" value="TreeGrafter"/>
</dbReference>
<accession>A0AAN7CUV1</accession>
<dbReference type="GO" id="GO:0006515">
    <property type="term" value="P:protein quality control for misfolded or incompletely synthesized proteins"/>
    <property type="evidence" value="ECO:0007669"/>
    <property type="project" value="TreeGrafter"/>
</dbReference>
<dbReference type="GO" id="GO:0061630">
    <property type="term" value="F:ubiquitin protein ligase activity"/>
    <property type="evidence" value="ECO:0007669"/>
    <property type="project" value="UniProtKB-EC"/>
</dbReference>
<evidence type="ECO:0000256" key="7">
    <source>
        <dbReference type="ARBA" id="ARBA00022803"/>
    </source>
</evidence>
<dbReference type="SMART" id="SM00504">
    <property type="entry name" value="Ubox"/>
    <property type="match status" value="1"/>
</dbReference>
<evidence type="ECO:0000256" key="4">
    <source>
        <dbReference type="ARBA" id="ARBA00022679"/>
    </source>
</evidence>
<evidence type="ECO:0000256" key="8">
    <source>
        <dbReference type="ARBA" id="ARBA00023110"/>
    </source>
</evidence>
<dbReference type="InterPro" id="IPR013083">
    <property type="entry name" value="Znf_RING/FYVE/PHD"/>
</dbReference>
<keyword evidence="6" id="KW-0833">Ubl conjugation pathway</keyword>
<dbReference type="GO" id="GO:0043161">
    <property type="term" value="P:proteasome-mediated ubiquitin-dependent protein catabolic process"/>
    <property type="evidence" value="ECO:0007669"/>
    <property type="project" value="TreeGrafter"/>
</dbReference>
<evidence type="ECO:0000256" key="1">
    <source>
        <dbReference type="ARBA" id="ARBA00000900"/>
    </source>
</evidence>
<dbReference type="SUPFAM" id="SSF48452">
    <property type="entry name" value="TPR-like"/>
    <property type="match status" value="1"/>
</dbReference>
<dbReference type="InterPro" id="IPR003613">
    <property type="entry name" value="Ubox_domain"/>
</dbReference>
<dbReference type="Gene3D" id="3.30.40.10">
    <property type="entry name" value="Zinc/RING finger domain, C3HC4 (zinc finger)"/>
    <property type="match status" value="1"/>
</dbReference>
<evidence type="ECO:0000313" key="13">
    <source>
        <dbReference type="EMBL" id="KAK4248451.1"/>
    </source>
</evidence>
<reference evidence="13" key="1">
    <citation type="journal article" date="2023" name="Mol. Phylogenet. Evol.">
        <title>Genome-scale phylogeny and comparative genomics of the fungal order Sordariales.</title>
        <authorList>
            <person name="Hensen N."/>
            <person name="Bonometti L."/>
            <person name="Westerberg I."/>
            <person name="Brannstrom I.O."/>
            <person name="Guillou S."/>
            <person name="Cros-Aarteil S."/>
            <person name="Calhoun S."/>
            <person name="Haridas S."/>
            <person name="Kuo A."/>
            <person name="Mondo S."/>
            <person name="Pangilinan J."/>
            <person name="Riley R."/>
            <person name="LaButti K."/>
            <person name="Andreopoulos B."/>
            <person name="Lipzen A."/>
            <person name="Chen C."/>
            <person name="Yan M."/>
            <person name="Daum C."/>
            <person name="Ng V."/>
            <person name="Clum A."/>
            <person name="Steindorff A."/>
            <person name="Ohm R.A."/>
            <person name="Martin F."/>
            <person name="Silar P."/>
            <person name="Natvig D.O."/>
            <person name="Lalanne C."/>
            <person name="Gautier V."/>
            <person name="Ament-Velasquez S.L."/>
            <person name="Kruys A."/>
            <person name="Hutchinson M.I."/>
            <person name="Powell A.J."/>
            <person name="Barry K."/>
            <person name="Miller A.N."/>
            <person name="Grigoriev I.V."/>
            <person name="Debuchy R."/>
            <person name="Gladieux P."/>
            <person name="Hiltunen Thoren M."/>
            <person name="Johannesson H."/>
        </authorList>
    </citation>
    <scope>NUCLEOTIDE SEQUENCE</scope>
    <source>
        <strain evidence="13">CBS 359.72</strain>
    </source>
</reference>
<name>A0AAN7CUV1_9PEZI</name>